<comment type="caution">
    <text evidence="2">The sequence shown here is derived from an EMBL/GenBank/DDBJ whole genome shotgun (WGS) entry which is preliminary data.</text>
</comment>
<organism evidence="2 3">
    <name type="scientific">Chitinophaga cymbidii</name>
    <dbReference type="NCBI Taxonomy" id="1096750"/>
    <lineage>
        <taxon>Bacteria</taxon>
        <taxon>Pseudomonadati</taxon>
        <taxon>Bacteroidota</taxon>
        <taxon>Chitinophagia</taxon>
        <taxon>Chitinophagales</taxon>
        <taxon>Chitinophagaceae</taxon>
        <taxon>Chitinophaga</taxon>
    </lineage>
</organism>
<keyword evidence="1" id="KW-0732">Signal</keyword>
<sequence length="513" mass="56963">MKKKSILIYTLTLVLAAALISCSDKRFEEINTDPNRPSDVSTTTIISSAQKQLVDNLRGSAGNFRGSMLFAQFFSQNQYTNESRYDLPRSNSDTYWDNAYKALNNLEQIIRLNTDPLTQAKVTAGVGPNANQIAIARILKSYAFLSLTDAFGNIPYSSYGSDDPDFQALKLNPEIVKPKYASQEKIYADLLKELKEAAAQLDLSANTFGNYDGIYKGNPAQWKLFANSLRLRIATRIRAKVPQLAETHIQEAIAGGLILQNTDNAVLKYEAKAPNEAPLYRITVSENRKDFSVSHILINVLKGEAGPVTAPDPRLPIYARPNKNGEYIGQPYGLLPDVASILKAEDISQPGTLVNAADYGEVLLEAAEVHFLLSEYQNWNQEEYIKGVRASLGKWGVAQAAADTYVAALPAAMQETVLSQKYLALYMQGSEAWAEVRRTGFPKFLVKPGDVVWRQALQDGSVREHKFVLLAGTGLPKRVYYPQKEQAVNLEHFQEAVAAQGNDNIDTKVWWNK</sequence>
<dbReference type="EMBL" id="BKAU01000001">
    <property type="protein sequence ID" value="GEP93984.1"/>
    <property type="molecule type" value="Genomic_DNA"/>
</dbReference>
<dbReference type="Gene3D" id="1.25.40.390">
    <property type="match status" value="1"/>
</dbReference>
<evidence type="ECO:0000256" key="1">
    <source>
        <dbReference type="SAM" id="SignalP"/>
    </source>
</evidence>
<evidence type="ECO:0000313" key="3">
    <source>
        <dbReference type="Proteomes" id="UP000321436"/>
    </source>
</evidence>
<dbReference type="Pfam" id="PF12771">
    <property type="entry name" value="SusD-like_2"/>
    <property type="match status" value="1"/>
</dbReference>
<feature type="signal peptide" evidence="1">
    <location>
        <begin position="1"/>
        <end position="26"/>
    </location>
</feature>
<evidence type="ECO:0000313" key="2">
    <source>
        <dbReference type="EMBL" id="GEP93984.1"/>
    </source>
</evidence>
<proteinExistence type="predicted"/>
<dbReference type="InterPro" id="IPR041662">
    <property type="entry name" value="SusD-like_2"/>
</dbReference>
<dbReference type="OrthoDB" id="725917at2"/>
<dbReference type="SUPFAM" id="SSF48452">
    <property type="entry name" value="TPR-like"/>
    <property type="match status" value="1"/>
</dbReference>
<evidence type="ECO:0008006" key="4">
    <source>
        <dbReference type="Google" id="ProtNLM"/>
    </source>
</evidence>
<accession>A0A512RED0</accession>
<dbReference type="InterPro" id="IPR011990">
    <property type="entry name" value="TPR-like_helical_dom_sf"/>
</dbReference>
<dbReference type="Proteomes" id="UP000321436">
    <property type="component" value="Unassembled WGS sequence"/>
</dbReference>
<keyword evidence="3" id="KW-1185">Reference proteome</keyword>
<dbReference type="PROSITE" id="PS51257">
    <property type="entry name" value="PROKAR_LIPOPROTEIN"/>
    <property type="match status" value="1"/>
</dbReference>
<protein>
    <recommendedName>
        <fullName evidence="4">SusD/RagB family nutrient-binding outer membrane lipoprotein</fullName>
    </recommendedName>
</protein>
<dbReference type="AlphaFoldDB" id="A0A512RED0"/>
<gene>
    <name evidence="2" type="ORF">CCY01nite_02440</name>
</gene>
<dbReference type="RefSeq" id="WP_146857485.1">
    <property type="nucleotide sequence ID" value="NZ_BKAU01000001.1"/>
</dbReference>
<reference evidence="2 3" key="1">
    <citation type="submission" date="2019-07" db="EMBL/GenBank/DDBJ databases">
        <title>Whole genome shotgun sequence of Chitinophaga cymbidii NBRC 109752.</title>
        <authorList>
            <person name="Hosoyama A."/>
            <person name="Uohara A."/>
            <person name="Ohji S."/>
            <person name="Ichikawa N."/>
        </authorList>
    </citation>
    <scope>NUCLEOTIDE SEQUENCE [LARGE SCALE GENOMIC DNA]</scope>
    <source>
        <strain evidence="2 3">NBRC 109752</strain>
    </source>
</reference>
<feature type="chain" id="PRO_5022184349" description="SusD/RagB family nutrient-binding outer membrane lipoprotein" evidence="1">
    <location>
        <begin position="27"/>
        <end position="513"/>
    </location>
</feature>
<name>A0A512RED0_9BACT</name>